<keyword evidence="7" id="KW-1185">Reference proteome</keyword>
<organism evidence="6 7">
    <name type="scientific">Sphagnum troendelagicum</name>
    <dbReference type="NCBI Taxonomy" id="128251"/>
    <lineage>
        <taxon>Eukaryota</taxon>
        <taxon>Viridiplantae</taxon>
        <taxon>Streptophyta</taxon>
        <taxon>Embryophyta</taxon>
        <taxon>Bryophyta</taxon>
        <taxon>Sphagnophytina</taxon>
        <taxon>Sphagnopsida</taxon>
        <taxon>Sphagnales</taxon>
        <taxon>Sphagnaceae</taxon>
        <taxon>Sphagnum</taxon>
    </lineage>
</organism>
<comment type="function">
    <text evidence="1">May act as a substrate-specific adapter of an E3 ubiquitin-protein ligase complex (CUL3-RBX1-BTB) which mediates the ubiquitination and subsequent proteasomal degradation of target proteins.</text>
</comment>
<evidence type="ECO:0000256" key="4">
    <source>
        <dbReference type="SAM" id="MobiDB-lite"/>
    </source>
</evidence>
<evidence type="ECO:0000313" key="6">
    <source>
        <dbReference type="EMBL" id="CAK9226004.1"/>
    </source>
</evidence>
<protein>
    <recommendedName>
        <fullName evidence="5">At3g05675-like ankyrin-like domain-containing protein</fullName>
    </recommendedName>
</protein>
<dbReference type="InterPro" id="IPR058039">
    <property type="entry name" value="At3g05675-like_ankyrin"/>
</dbReference>
<dbReference type="InterPro" id="IPR038920">
    <property type="entry name" value="At3g05675-like"/>
</dbReference>
<dbReference type="Proteomes" id="UP001497512">
    <property type="component" value="Chromosome 5"/>
</dbReference>
<proteinExistence type="predicted"/>
<gene>
    <name evidence="6" type="ORF">CSSPTR1EN2_LOCUS18022</name>
</gene>
<dbReference type="EMBL" id="OZ019897">
    <property type="protein sequence ID" value="CAK9226004.1"/>
    <property type="molecule type" value="Genomic_DNA"/>
</dbReference>
<evidence type="ECO:0000313" key="7">
    <source>
        <dbReference type="Proteomes" id="UP001497512"/>
    </source>
</evidence>
<evidence type="ECO:0000256" key="3">
    <source>
        <dbReference type="ARBA" id="ARBA00022786"/>
    </source>
</evidence>
<feature type="domain" description="At3g05675-like ankyrin-like" evidence="5">
    <location>
        <begin position="283"/>
        <end position="439"/>
    </location>
</feature>
<evidence type="ECO:0000256" key="1">
    <source>
        <dbReference type="ARBA" id="ARBA00002668"/>
    </source>
</evidence>
<reference evidence="6" key="1">
    <citation type="submission" date="2024-02" db="EMBL/GenBank/DDBJ databases">
        <authorList>
            <consortium name="ELIXIR-Norway"/>
            <consortium name="Elixir Norway"/>
        </authorList>
    </citation>
    <scope>NUCLEOTIDE SEQUENCE</scope>
</reference>
<dbReference type="PANTHER" id="PTHR31060:SF37">
    <property type="entry name" value="BTB DOMAIN-CONTAINING PROTEIN"/>
    <property type="match status" value="1"/>
</dbReference>
<dbReference type="PANTHER" id="PTHR31060">
    <property type="entry name" value="OSJNBA0011J08.25 PROTEIN-RELATED"/>
    <property type="match status" value="1"/>
</dbReference>
<keyword evidence="3" id="KW-0833">Ubl conjugation pathway</keyword>
<accession>A0ABP0UNE8</accession>
<comment type="pathway">
    <text evidence="2">Protein modification; protein ubiquitination.</text>
</comment>
<evidence type="ECO:0000256" key="2">
    <source>
        <dbReference type="ARBA" id="ARBA00004906"/>
    </source>
</evidence>
<name>A0ABP0UNE8_9BRYO</name>
<feature type="region of interest" description="Disordered" evidence="4">
    <location>
        <begin position="1"/>
        <end position="23"/>
    </location>
</feature>
<evidence type="ECO:0000259" key="5">
    <source>
        <dbReference type="Pfam" id="PF25553"/>
    </source>
</evidence>
<sequence length="488" mass="53914">MSPSWPCEDGASWRGPSARARKRARHARWGTGPAVAVQSCKAMALAHGYGDEQKADVILTLKPLEGPPLPPLLLHSYALRQSEFFEARLSERWASEGGAKPLEITLDKCGDANTYVRCIQLLYVPDRVKHNSFANVQDALGILEVAAELLFHNCVSACMRYLEAVPWTAENEAAVKACVSNLHLQASPDLAARMRIFDSYSISRPVDVMKDVLGELLSLVTNGAPSKARDITERVLLANVQPCSSSAFAAVNEVSLFNVLHGNLEQLKIQLRKFVNFFSWNAHQVTIACSALRWLFDELFALQIADVAVRMLSEEQELAQLMVSRIYQNPFTETLFHILVSILQALQRGEVLSPRPVRLALITTWLPVVAKLGNDGGLDNFGKDTVTAQLHTSLEDGLGAVVETLPMADQEMIFKIWIAVCLKCRKAWPDLSEAFDSWCSKLRLAQRESEVHMIQEASAKSSEANCASVVRTDHETNNNVDLHGGGDL</sequence>
<dbReference type="Pfam" id="PF25553">
    <property type="entry name" value="BTB-POZ_ANK-like"/>
    <property type="match status" value="1"/>
</dbReference>